<accession>A0A1C7NFF0</accession>
<comment type="caution">
    <text evidence="2">The sequence shown here is derived from an EMBL/GenBank/DDBJ whole genome shotgun (WGS) entry which is preliminary data.</text>
</comment>
<dbReference type="OrthoDB" id="5804279at2759"/>
<proteinExistence type="predicted"/>
<dbReference type="InterPro" id="IPR023231">
    <property type="entry name" value="GSKIP_dom_sf"/>
</dbReference>
<dbReference type="Pfam" id="PF05303">
    <property type="entry name" value="GSKIP_dom"/>
    <property type="match status" value="1"/>
</dbReference>
<dbReference type="InParanoid" id="A0A1C7NFF0"/>
<keyword evidence="3" id="KW-1185">Reference proteome</keyword>
<feature type="domain" description="GSKIP" evidence="1">
    <location>
        <begin position="35"/>
        <end position="116"/>
    </location>
</feature>
<organism evidence="2 3">
    <name type="scientific">Choanephora cucurbitarum</name>
    <dbReference type="NCBI Taxonomy" id="101091"/>
    <lineage>
        <taxon>Eukaryota</taxon>
        <taxon>Fungi</taxon>
        <taxon>Fungi incertae sedis</taxon>
        <taxon>Mucoromycota</taxon>
        <taxon>Mucoromycotina</taxon>
        <taxon>Mucoromycetes</taxon>
        <taxon>Mucorales</taxon>
        <taxon>Mucorineae</taxon>
        <taxon>Choanephoraceae</taxon>
        <taxon>Choanephoroideae</taxon>
        <taxon>Choanephora</taxon>
    </lineage>
</organism>
<dbReference type="Gene3D" id="3.30.2280.10">
    <property type="entry name" value="Hypothetical protein (hspc210)"/>
    <property type="match status" value="1"/>
</dbReference>
<name>A0A1C7NFF0_9FUNG</name>
<dbReference type="AlphaFoldDB" id="A0A1C7NFF0"/>
<evidence type="ECO:0000313" key="2">
    <source>
        <dbReference type="EMBL" id="OBZ87680.1"/>
    </source>
</evidence>
<protein>
    <recommendedName>
        <fullName evidence="1">GSKIP domain-containing protein</fullName>
    </recommendedName>
</protein>
<evidence type="ECO:0000313" key="3">
    <source>
        <dbReference type="Proteomes" id="UP000093000"/>
    </source>
</evidence>
<dbReference type="SUPFAM" id="SSF103107">
    <property type="entry name" value="Hypothetical protein c14orf129, hspc210"/>
    <property type="match status" value="1"/>
</dbReference>
<evidence type="ECO:0000259" key="1">
    <source>
        <dbReference type="Pfam" id="PF05303"/>
    </source>
</evidence>
<gene>
    <name evidence="2" type="ORF">A0J61_04275</name>
</gene>
<reference evidence="2 3" key="1">
    <citation type="submission" date="2016-03" db="EMBL/GenBank/DDBJ databases">
        <title>Choanephora cucurbitarum.</title>
        <authorList>
            <person name="Min B."/>
            <person name="Park H."/>
            <person name="Park J.-H."/>
            <person name="Shin H.-D."/>
            <person name="Choi I.-G."/>
        </authorList>
    </citation>
    <scope>NUCLEOTIDE SEQUENCE [LARGE SCALE GENOMIC DNA]</scope>
    <source>
        <strain evidence="2 3">KUS-F28377</strain>
    </source>
</reference>
<dbReference type="EMBL" id="LUGH01000205">
    <property type="protein sequence ID" value="OBZ87680.1"/>
    <property type="molecule type" value="Genomic_DNA"/>
</dbReference>
<dbReference type="Proteomes" id="UP000093000">
    <property type="component" value="Unassembled WGS sequence"/>
</dbReference>
<sequence>MQNNLLCDDLDEITHSYDYGIVPGSATVFVRDELSGIVRLDMTLLEGVMVVIEISSQEFRVCSCLPISNTNTAIATVQTIQKLIEVPFESMDNLLLAISPMFHARFQQVLLDKLESVHKNDVGANQDQFPSLKHDNVFPQTSMMSGGPYSVSLLTKINNTQMPTHTDLEEIQHWINRA</sequence>
<dbReference type="InterPro" id="IPR007967">
    <property type="entry name" value="GSKIP_dom"/>
</dbReference>